<dbReference type="EMBL" id="MU268153">
    <property type="protein sequence ID" value="KAH7905625.1"/>
    <property type="molecule type" value="Genomic_DNA"/>
</dbReference>
<name>A0ACB7ZX48_9AGAM</name>
<comment type="caution">
    <text evidence="1">The sequence shown here is derived from an EMBL/GenBank/DDBJ whole genome shotgun (WGS) entry which is preliminary data.</text>
</comment>
<proteinExistence type="predicted"/>
<keyword evidence="2" id="KW-1185">Reference proteome</keyword>
<reference evidence="1" key="1">
    <citation type="journal article" date="2021" name="New Phytol.">
        <title>Evolutionary innovations through gain and loss of genes in the ectomycorrhizal Boletales.</title>
        <authorList>
            <person name="Wu G."/>
            <person name="Miyauchi S."/>
            <person name="Morin E."/>
            <person name="Kuo A."/>
            <person name="Drula E."/>
            <person name="Varga T."/>
            <person name="Kohler A."/>
            <person name="Feng B."/>
            <person name="Cao Y."/>
            <person name="Lipzen A."/>
            <person name="Daum C."/>
            <person name="Hundley H."/>
            <person name="Pangilinan J."/>
            <person name="Johnson J."/>
            <person name="Barry K."/>
            <person name="LaButti K."/>
            <person name="Ng V."/>
            <person name="Ahrendt S."/>
            <person name="Min B."/>
            <person name="Choi I.G."/>
            <person name="Park H."/>
            <person name="Plett J.M."/>
            <person name="Magnuson J."/>
            <person name="Spatafora J.W."/>
            <person name="Nagy L.G."/>
            <person name="Henrissat B."/>
            <person name="Grigoriev I.V."/>
            <person name="Yang Z.L."/>
            <person name="Xu J."/>
            <person name="Martin F.M."/>
        </authorList>
    </citation>
    <scope>NUCLEOTIDE SEQUENCE</scope>
    <source>
        <strain evidence="1">ATCC 28755</strain>
    </source>
</reference>
<evidence type="ECO:0000313" key="2">
    <source>
        <dbReference type="Proteomes" id="UP000790377"/>
    </source>
</evidence>
<accession>A0ACB7ZX48</accession>
<sequence>MDAKLKSLKVVELRDILIKASAPAQAKANKQDLINKILATPTAIQIYHQQYPSPQSKKAPSSAPAPLISDDLASPCPLTLRPTLTHVALQLAPPEDVDWIVEEHDVSALTPIPAPPQPTKPPSQSSSTVDTSSIPSTIVSGKPSSTQGSAPPPQDATSTDTIDQELVRRKARAERFGIPLVEVKKSRQPQSKKTPQSQTSTNGGATPDDPEKLDARAARFGVAKSTNKPQSRSGQKRAAPAEEVDVEELERRKKRAERFGIPTNAAT</sequence>
<dbReference type="Proteomes" id="UP000790377">
    <property type="component" value="Unassembled WGS sequence"/>
</dbReference>
<organism evidence="1 2">
    <name type="scientific">Hygrophoropsis aurantiaca</name>
    <dbReference type="NCBI Taxonomy" id="72124"/>
    <lineage>
        <taxon>Eukaryota</taxon>
        <taxon>Fungi</taxon>
        <taxon>Dikarya</taxon>
        <taxon>Basidiomycota</taxon>
        <taxon>Agaricomycotina</taxon>
        <taxon>Agaricomycetes</taxon>
        <taxon>Agaricomycetidae</taxon>
        <taxon>Boletales</taxon>
        <taxon>Coniophorineae</taxon>
        <taxon>Hygrophoropsidaceae</taxon>
        <taxon>Hygrophoropsis</taxon>
    </lineage>
</organism>
<protein>
    <submittedName>
        <fullName evidence="1">Uncharacterized protein</fullName>
    </submittedName>
</protein>
<evidence type="ECO:0000313" key="1">
    <source>
        <dbReference type="EMBL" id="KAH7905625.1"/>
    </source>
</evidence>
<gene>
    <name evidence="1" type="ORF">BJ138DRAFT_1130381</name>
</gene>